<evidence type="ECO:0000256" key="6">
    <source>
        <dbReference type="ARBA" id="ARBA00023125"/>
    </source>
</evidence>
<sequence length="719" mass="82869">MNENYFFEKYTAKLNDQQLEAVKTVDGPVLLLAVPGSGKTTVLVHRLGYMLMVKEIPPENILTLTYTVAATRDMAERFVKVFGEDAARNLEFRTINGICAKIISHYARLIGKTSFELITDEKISGKILTDIYVKVMNDYPTESDIKAVRTLITYCKNMCLDKDAIEKLGKDEGLELLKIYEAYNRELKARSLMDYDDQMIYAYRMLKNTPDLLKFYRDKYRYICVDEAQDTSKIQHMIIALLAGESGNLFMVGDEDQSIYGFRAAYPEALLHFEKEHVGAKVLVMDKNYRSNAKIVEIADRFIQKNFNRHKKHMTATRDEGADISYVTLNSRESQYSFLLDIVRNISVQTAVLYRDNECILPLVDILERENVDYRIKSSDMAFFSHRVVVDVENMLKFALSPMDPELFLKIYFKFQTFLRKQDALLMCDIADRRHCGILDAAEEIDINKRILGNVRSLRTHFMHMAQETPAKAIGRIQKFMGYGEYLKDNNIDDNKLFTLKMLAKNESTIAGFLDRLKELKNTLTQKKENYKSKLILSTIHSSKGLEYDTVILMDVVNGVFPGKIIKSFATATPEEKRENEEERRIFYVGVTRAKDKLIIFKYKDKPSVFVGEICPKEKWVNEEQEVPVKKSKKKAGNELKKPISYLKQKKAPLSSENVPSNLIIGDRVVQSKYGTGTIIDVDWDEDEIPTKFVVEFDDHTQKKFMFPVAFNMGMKLAD</sequence>
<dbReference type="InterPro" id="IPR000212">
    <property type="entry name" value="DNA_helicase_UvrD/REP"/>
</dbReference>
<name>A0A1I5S1C6_9FIRM</name>
<keyword evidence="7" id="KW-0413">Isomerase</keyword>
<dbReference type="InterPro" id="IPR027417">
    <property type="entry name" value="P-loop_NTPase"/>
</dbReference>
<evidence type="ECO:0000259" key="13">
    <source>
        <dbReference type="PROSITE" id="PS51217"/>
    </source>
</evidence>
<keyword evidence="5 11" id="KW-0067">ATP-binding</keyword>
<comment type="similarity">
    <text evidence="1">Belongs to the helicase family. UvrD subfamily.</text>
</comment>
<evidence type="ECO:0000256" key="1">
    <source>
        <dbReference type="ARBA" id="ARBA00009922"/>
    </source>
</evidence>
<dbReference type="GO" id="GO:0043138">
    <property type="term" value="F:3'-5' DNA helicase activity"/>
    <property type="evidence" value="ECO:0007669"/>
    <property type="project" value="UniProtKB-EC"/>
</dbReference>
<dbReference type="CDD" id="cd17932">
    <property type="entry name" value="DEXQc_UvrD"/>
    <property type="match status" value="1"/>
</dbReference>
<keyword evidence="4 11" id="KW-0347">Helicase</keyword>
<accession>A0A1I5S1C6</accession>
<dbReference type="PANTHER" id="PTHR11070:SF2">
    <property type="entry name" value="ATP-DEPENDENT DNA HELICASE SRS2"/>
    <property type="match status" value="1"/>
</dbReference>
<reference evidence="15" key="1">
    <citation type="submission" date="2016-10" db="EMBL/GenBank/DDBJ databases">
        <authorList>
            <person name="Varghese N."/>
            <person name="Submissions S."/>
        </authorList>
    </citation>
    <scope>NUCLEOTIDE SEQUENCE [LARGE SCALE GENOMIC DNA]</scope>
    <source>
        <strain evidence="15">P18</strain>
    </source>
</reference>
<evidence type="ECO:0000256" key="8">
    <source>
        <dbReference type="ARBA" id="ARBA00034617"/>
    </source>
</evidence>
<proteinExistence type="inferred from homology"/>
<dbReference type="Proteomes" id="UP000182624">
    <property type="component" value="Unassembled WGS sequence"/>
</dbReference>
<evidence type="ECO:0000256" key="11">
    <source>
        <dbReference type="PROSITE-ProRule" id="PRU00560"/>
    </source>
</evidence>
<evidence type="ECO:0000256" key="10">
    <source>
        <dbReference type="ARBA" id="ARBA00048988"/>
    </source>
</evidence>
<dbReference type="Gene3D" id="1.10.10.160">
    <property type="match status" value="1"/>
</dbReference>
<keyword evidence="3 11" id="KW-0378">Hydrolase</keyword>
<keyword evidence="2 11" id="KW-0547">Nucleotide-binding</keyword>
<feature type="domain" description="UvrD-like helicase ATP-binding" evidence="12">
    <location>
        <begin position="12"/>
        <end position="292"/>
    </location>
</feature>
<dbReference type="AlphaFoldDB" id="A0A1I5S1C6"/>
<dbReference type="InterPro" id="IPR014016">
    <property type="entry name" value="UvrD-like_ATP-bd"/>
</dbReference>
<evidence type="ECO:0000256" key="9">
    <source>
        <dbReference type="ARBA" id="ARBA00034808"/>
    </source>
</evidence>
<dbReference type="EMBL" id="FOXO01000005">
    <property type="protein sequence ID" value="SFP64096.1"/>
    <property type="molecule type" value="Genomic_DNA"/>
</dbReference>
<evidence type="ECO:0000313" key="15">
    <source>
        <dbReference type="Proteomes" id="UP000182624"/>
    </source>
</evidence>
<dbReference type="Pfam" id="PF13361">
    <property type="entry name" value="UvrD_C"/>
    <property type="match status" value="2"/>
</dbReference>
<protein>
    <recommendedName>
        <fullName evidence="9">DNA 3'-5' helicase</fullName>
        <ecNumber evidence="9">5.6.2.4</ecNumber>
    </recommendedName>
</protein>
<dbReference type="Gene3D" id="1.10.486.10">
    <property type="entry name" value="PCRA, domain 4"/>
    <property type="match status" value="1"/>
</dbReference>
<feature type="binding site" evidence="11">
    <location>
        <begin position="33"/>
        <end position="40"/>
    </location>
    <ligand>
        <name>ATP</name>
        <dbReference type="ChEBI" id="CHEBI:30616"/>
    </ligand>
</feature>
<dbReference type="GO" id="GO:0000725">
    <property type="term" value="P:recombinational repair"/>
    <property type="evidence" value="ECO:0007669"/>
    <property type="project" value="TreeGrafter"/>
</dbReference>
<evidence type="ECO:0000259" key="12">
    <source>
        <dbReference type="PROSITE" id="PS51198"/>
    </source>
</evidence>
<keyword evidence="15" id="KW-1185">Reference proteome</keyword>
<dbReference type="PROSITE" id="PS51198">
    <property type="entry name" value="UVRD_HELICASE_ATP_BIND"/>
    <property type="match status" value="1"/>
</dbReference>
<dbReference type="InterPro" id="IPR014017">
    <property type="entry name" value="DNA_helicase_UvrD-like_C"/>
</dbReference>
<comment type="catalytic activity">
    <reaction evidence="10">
        <text>ATP + H2O = ADP + phosphate + H(+)</text>
        <dbReference type="Rhea" id="RHEA:13065"/>
        <dbReference type="ChEBI" id="CHEBI:15377"/>
        <dbReference type="ChEBI" id="CHEBI:15378"/>
        <dbReference type="ChEBI" id="CHEBI:30616"/>
        <dbReference type="ChEBI" id="CHEBI:43474"/>
        <dbReference type="ChEBI" id="CHEBI:456216"/>
        <dbReference type="EC" id="5.6.2.4"/>
    </reaction>
</comment>
<evidence type="ECO:0000256" key="2">
    <source>
        <dbReference type="ARBA" id="ARBA00022741"/>
    </source>
</evidence>
<dbReference type="InterPro" id="IPR013986">
    <property type="entry name" value="DExx_box_DNA_helicase_dom_sf"/>
</dbReference>
<evidence type="ECO:0000313" key="14">
    <source>
        <dbReference type="EMBL" id="SFP64096.1"/>
    </source>
</evidence>
<comment type="catalytic activity">
    <reaction evidence="8">
        <text>Couples ATP hydrolysis with the unwinding of duplex DNA by translocating in the 3'-5' direction.</text>
        <dbReference type="EC" id="5.6.2.4"/>
    </reaction>
</comment>
<evidence type="ECO:0000256" key="4">
    <source>
        <dbReference type="ARBA" id="ARBA00022806"/>
    </source>
</evidence>
<dbReference type="Pfam" id="PF00580">
    <property type="entry name" value="UvrD-helicase"/>
    <property type="match status" value="1"/>
</dbReference>
<keyword evidence="6" id="KW-0238">DNA-binding</keyword>
<dbReference type="GO" id="GO:0005524">
    <property type="term" value="F:ATP binding"/>
    <property type="evidence" value="ECO:0007669"/>
    <property type="project" value="UniProtKB-UniRule"/>
</dbReference>
<feature type="domain" description="UvrD-like helicase C-terminal" evidence="13">
    <location>
        <begin position="293"/>
        <end position="545"/>
    </location>
</feature>
<evidence type="ECO:0000256" key="5">
    <source>
        <dbReference type="ARBA" id="ARBA00022840"/>
    </source>
</evidence>
<evidence type="ECO:0000256" key="7">
    <source>
        <dbReference type="ARBA" id="ARBA00023235"/>
    </source>
</evidence>
<dbReference type="RefSeq" id="WP_242949339.1">
    <property type="nucleotide sequence ID" value="NZ_FOXO01000005.1"/>
</dbReference>
<dbReference type="GO" id="GO:0003677">
    <property type="term" value="F:DNA binding"/>
    <property type="evidence" value="ECO:0007669"/>
    <property type="project" value="UniProtKB-KW"/>
</dbReference>
<dbReference type="EC" id="5.6.2.4" evidence="9"/>
<dbReference type="GO" id="GO:0016887">
    <property type="term" value="F:ATP hydrolysis activity"/>
    <property type="evidence" value="ECO:0007669"/>
    <property type="project" value="RHEA"/>
</dbReference>
<dbReference type="SUPFAM" id="SSF52540">
    <property type="entry name" value="P-loop containing nucleoside triphosphate hydrolases"/>
    <property type="match status" value="1"/>
</dbReference>
<organism evidence="14 15">
    <name type="scientific">Butyrivibrio proteoclasticus</name>
    <dbReference type="NCBI Taxonomy" id="43305"/>
    <lineage>
        <taxon>Bacteria</taxon>
        <taxon>Bacillati</taxon>
        <taxon>Bacillota</taxon>
        <taxon>Clostridia</taxon>
        <taxon>Lachnospirales</taxon>
        <taxon>Lachnospiraceae</taxon>
        <taxon>Butyrivibrio</taxon>
    </lineage>
</organism>
<dbReference type="Gene3D" id="3.40.50.300">
    <property type="entry name" value="P-loop containing nucleotide triphosphate hydrolases"/>
    <property type="match status" value="2"/>
</dbReference>
<evidence type="ECO:0000256" key="3">
    <source>
        <dbReference type="ARBA" id="ARBA00022801"/>
    </source>
</evidence>
<dbReference type="PROSITE" id="PS51217">
    <property type="entry name" value="UVRD_HELICASE_CTER"/>
    <property type="match status" value="1"/>
</dbReference>
<dbReference type="PANTHER" id="PTHR11070">
    <property type="entry name" value="UVRD / RECB / PCRA DNA HELICASE FAMILY MEMBER"/>
    <property type="match status" value="1"/>
</dbReference>
<gene>
    <name evidence="14" type="ORF">SAMN04487928_10555</name>
</gene>